<reference evidence="2 3" key="1">
    <citation type="submission" date="2016-08" db="EMBL/GenBank/DDBJ databases">
        <title>New Insights into Marine Group III Euryarchaeota, from dark to light.</title>
        <authorList>
            <person name="Haro-Moreno J.M."/>
            <person name="Rodriguez-Valera F."/>
            <person name="Lopez-Garcia P."/>
            <person name="Moreira D."/>
            <person name="Martin-Cuadrado A.B."/>
        </authorList>
    </citation>
    <scope>NUCLEOTIDE SEQUENCE [LARGE SCALE GENOMIC DNA]</scope>
    <source>
        <strain evidence="2">CG-Epi6</strain>
    </source>
</reference>
<dbReference type="Proteomes" id="UP000183403">
    <property type="component" value="Unassembled WGS sequence"/>
</dbReference>
<evidence type="ECO:0000313" key="2">
    <source>
        <dbReference type="EMBL" id="OIR10854.1"/>
    </source>
</evidence>
<dbReference type="InterPro" id="IPR025921">
    <property type="entry name" value="HmuY"/>
</dbReference>
<feature type="transmembrane region" description="Helical" evidence="1">
    <location>
        <begin position="6"/>
        <end position="25"/>
    </location>
</feature>
<sequence>MNFKTIGIGIVAVMLISGGIWFFMISSYEEDLGTKNKFRAIDSTNNLTLEKNNSLFDLSFSESEESLEWSKLRISIDNGTERMDCSKGNFTSNEIGKSKVSPMLSSDSVTFTVMIDATSEDEFTYLDIFDLVEGNPSNFNLRFSKTDIYLSENTTGTIVQDKRFEELTEVPDQDFTENSDERLDWYDYKISTHRIEPEDKIYVIKVDDNFFKIKFTSYYNEDDEARYVSFLIGALENTEFPALSNPLLVSPAKCTILEMSKSDFWEETETIEIYENDFDICNETCTIKIFITYENISVKGTKTVNLV</sequence>
<dbReference type="EMBL" id="MIYV01000021">
    <property type="protein sequence ID" value="OIR10854.1"/>
    <property type="molecule type" value="Genomic_DNA"/>
</dbReference>
<organism evidence="2 3">
    <name type="scientific">Marine Group III euryarchaeote CG-Epi6</name>
    <dbReference type="NCBI Taxonomy" id="1889000"/>
    <lineage>
        <taxon>Archaea</taxon>
        <taxon>Methanobacteriati</taxon>
        <taxon>Thermoplasmatota</taxon>
        <taxon>Thermoplasmata</taxon>
        <taxon>Candidatus Thermoprofundales</taxon>
    </lineage>
</organism>
<keyword evidence="1" id="KW-0472">Membrane</keyword>
<accession>A0A1J5TFN2</accession>
<comment type="caution">
    <text evidence="2">The sequence shown here is derived from an EMBL/GenBank/DDBJ whole genome shotgun (WGS) entry which is preliminary data.</text>
</comment>
<protein>
    <submittedName>
        <fullName evidence="2">Uncharacterized protein</fullName>
    </submittedName>
</protein>
<name>A0A1J5TFN2_9ARCH</name>
<evidence type="ECO:0000313" key="3">
    <source>
        <dbReference type="Proteomes" id="UP000183403"/>
    </source>
</evidence>
<keyword evidence="1" id="KW-1133">Transmembrane helix</keyword>
<proteinExistence type="predicted"/>
<keyword evidence="1" id="KW-0812">Transmembrane</keyword>
<evidence type="ECO:0000256" key="1">
    <source>
        <dbReference type="SAM" id="Phobius"/>
    </source>
</evidence>
<gene>
    <name evidence="2" type="ORF">BEU03_00795</name>
</gene>
<dbReference type="CDD" id="cd12105">
    <property type="entry name" value="HmuY"/>
    <property type="match status" value="1"/>
</dbReference>
<dbReference type="AlphaFoldDB" id="A0A1J5TFN2"/>